<dbReference type="EMBL" id="UOGE01000110">
    <property type="protein sequence ID" value="VAX25753.1"/>
    <property type="molecule type" value="Genomic_DNA"/>
</dbReference>
<proteinExistence type="predicted"/>
<evidence type="ECO:0000313" key="1">
    <source>
        <dbReference type="EMBL" id="VAX25753.1"/>
    </source>
</evidence>
<sequence length="27" mass="3134">MFDVASCDRFECQESVLKATRNVKIQD</sequence>
<accession>A0A3B1CM19</accession>
<reference evidence="1" key="1">
    <citation type="submission" date="2018-06" db="EMBL/GenBank/DDBJ databases">
        <authorList>
            <person name="Zhirakovskaya E."/>
        </authorList>
    </citation>
    <scope>NUCLEOTIDE SEQUENCE</scope>
</reference>
<name>A0A3B1CM19_9ZZZZ</name>
<gene>
    <name evidence="1" type="ORF">MNBD_NITROSPINAE02-1816</name>
</gene>
<dbReference type="AlphaFoldDB" id="A0A3B1CM19"/>
<protein>
    <submittedName>
        <fullName evidence="1">Uncharacterized protein</fullName>
    </submittedName>
</protein>
<organism evidence="1">
    <name type="scientific">hydrothermal vent metagenome</name>
    <dbReference type="NCBI Taxonomy" id="652676"/>
    <lineage>
        <taxon>unclassified sequences</taxon>
        <taxon>metagenomes</taxon>
        <taxon>ecological metagenomes</taxon>
    </lineage>
</organism>
<feature type="non-terminal residue" evidence="1">
    <location>
        <position position="27"/>
    </location>
</feature>